<dbReference type="GO" id="GO:0047444">
    <property type="term" value="F:N-acylneuraminate-9-phosphate synthase activity"/>
    <property type="evidence" value="ECO:0007669"/>
    <property type="project" value="TreeGrafter"/>
</dbReference>
<dbReference type="CDD" id="cd11615">
    <property type="entry name" value="SAF_NeuB_like"/>
    <property type="match status" value="1"/>
</dbReference>
<keyword evidence="3" id="KW-1185">Reference proteome</keyword>
<dbReference type="InterPro" id="IPR051690">
    <property type="entry name" value="PseI-like"/>
</dbReference>
<dbReference type="InterPro" id="IPR006190">
    <property type="entry name" value="SAF_AFP_Neu5Ac"/>
</dbReference>
<gene>
    <name evidence="2" type="ORF">SAMN02745752_01011</name>
</gene>
<dbReference type="InterPro" id="IPR057736">
    <property type="entry name" value="SAF_PseI/NeuA/NeuB"/>
</dbReference>
<accession>A0A1K1VJQ3</accession>
<name>A0A1K1VJQ3_9GAMM</name>
<dbReference type="PROSITE" id="PS50844">
    <property type="entry name" value="AFP_LIKE"/>
    <property type="match status" value="1"/>
</dbReference>
<dbReference type="InterPro" id="IPR013785">
    <property type="entry name" value="Aldolase_TIM"/>
</dbReference>
<dbReference type="SUPFAM" id="SSF51269">
    <property type="entry name" value="AFP III-like domain"/>
    <property type="match status" value="1"/>
</dbReference>
<sequence>MNNSTLIIAEAGVNHNGERDLAFQLVSAAADSGADAVKFQTFNAERLAAATAPKAQYQKENTETSESQLAMLKKLELQESWHKDLQDYAEQKGITFISTAFDLQSLEFLQTLDLPFYKIPSGEITNARLLWAFAATGKPCILSTGMATLSEVEQALAILAHGYSFDREPRSLNETWEFWSQPQAYEAIKDQVTLLHCTSCYPTPLDQVNLKAMDTLRATFALPVGYSDHTQGLLVPVAAAARGATIIEKHFTLDRHLPGPDHKASLEPHELKELVQQVRAVEQILGSGRKIPLPAERDTRQVARQSLLVAHAVQQGETLDKTTLTTARTGQGISAIHYWDYLGTPASKDYQPGEAL</sequence>
<dbReference type="SUPFAM" id="SSF51569">
    <property type="entry name" value="Aldolase"/>
    <property type="match status" value="1"/>
</dbReference>
<organism evidence="2 3">
    <name type="scientific">Marinospirillum alkaliphilum DSM 21637</name>
    <dbReference type="NCBI Taxonomy" id="1122209"/>
    <lineage>
        <taxon>Bacteria</taxon>
        <taxon>Pseudomonadati</taxon>
        <taxon>Pseudomonadota</taxon>
        <taxon>Gammaproteobacteria</taxon>
        <taxon>Oceanospirillales</taxon>
        <taxon>Oceanospirillaceae</taxon>
        <taxon>Marinospirillum</taxon>
    </lineage>
</organism>
<dbReference type="Gene3D" id="3.90.1210.10">
    <property type="entry name" value="Antifreeze-like/N-acetylneuraminic acid synthase C-terminal domain"/>
    <property type="match status" value="1"/>
</dbReference>
<dbReference type="InterPro" id="IPR036732">
    <property type="entry name" value="AFP_Neu5c_C_sf"/>
</dbReference>
<dbReference type="InterPro" id="IPR020007">
    <property type="entry name" value="NeuB/NeuA"/>
</dbReference>
<evidence type="ECO:0000313" key="2">
    <source>
        <dbReference type="EMBL" id="SFX25003.1"/>
    </source>
</evidence>
<dbReference type="Pfam" id="PF03102">
    <property type="entry name" value="NeuB"/>
    <property type="match status" value="1"/>
</dbReference>
<dbReference type="RefSeq" id="WP_072325227.1">
    <property type="nucleotide sequence ID" value="NZ_FPJW01000002.1"/>
</dbReference>
<proteinExistence type="predicted"/>
<dbReference type="Gene3D" id="3.20.20.70">
    <property type="entry name" value="Aldolase class I"/>
    <property type="match status" value="1"/>
</dbReference>
<feature type="domain" description="AFP-like" evidence="1">
    <location>
        <begin position="306"/>
        <end position="356"/>
    </location>
</feature>
<dbReference type="AlphaFoldDB" id="A0A1K1VJQ3"/>
<dbReference type="NCBIfam" id="TIGR03569">
    <property type="entry name" value="NeuB_NnaB"/>
    <property type="match status" value="1"/>
</dbReference>
<protein>
    <submittedName>
        <fullName evidence="2">N-acetylneuraminate synthase</fullName>
    </submittedName>
</protein>
<reference evidence="2 3" key="1">
    <citation type="submission" date="2016-11" db="EMBL/GenBank/DDBJ databases">
        <authorList>
            <person name="Jaros S."/>
            <person name="Januszkiewicz K."/>
            <person name="Wedrychowicz H."/>
        </authorList>
    </citation>
    <scope>NUCLEOTIDE SEQUENCE [LARGE SCALE GENOMIC DNA]</scope>
    <source>
        <strain evidence="2 3">DSM 21637</strain>
    </source>
</reference>
<dbReference type="OrthoDB" id="9781701at2"/>
<dbReference type="Proteomes" id="UP000182350">
    <property type="component" value="Unassembled WGS sequence"/>
</dbReference>
<dbReference type="GO" id="GO:0016051">
    <property type="term" value="P:carbohydrate biosynthetic process"/>
    <property type="evidence" value="ECO:0007669"/>
    <property type="project" value="InterPro"/>
</dbReference>
<dbReference type="PANTHER" id="PTHR42966:SF1">
    <property type="entry name" value="SIALIC ACID SYNTHASE"/>
    <property type="match status" value="1"/>
</dbReference>
<dbReference type="PANTHER" id="PTHR42966">
    <property type="entry name" value="N-ACETYLNEURAMINATE SYNTHASE"/>
    <property type="match status" value="1"/>
</dbReference>
<evidence type="ECO:0000313" key="3">
    <source>
        <dbReference type="Proteomes" id="UP000182350"/>
    </source>
</evidence>
<dbReference type="EMBL" id="FPJW01000002">
    <property type="protein sequence ID" value="SFX25003.1"/>
    <property type="molecule type" value="Genomic_DNA"/>
</dbReference>
<dbReference type="InterPro" id="IPR013132">
    <property type="entry name" value="PseI/NeuA/B-like_N"/>
</dbReference>
<evidence type="ECO:0000259" key="1">
    <source>
        <dbReference type="PROSITE" id="PS50844"/>
    </source>
</evidence>
<dbReference type="STRING" id="1122209.SAMN02745752_01011"/>